<comment type="caution">
    <text evidence="9">The sequence shown here is derived from an EMBL/GenBank/DDBJ whole genome shotgun (WGS) entry which is preliminary data.</text>
</comment>
<dbReference type="Gene3D" id="3.40.50.1100">
    <property type="match status" value="2"/>
</dbReference>
<keyword evidence="4 5" id="KW-0456">Lyase</keyword>
<evidence type="ECO:0000256" key="5">
    <source>
        <dbReference type="HAMAP-Rule" id="MF_01045"/>
    </source>
</evidence>
<dbReference type="HAMAP" id="MF_01045">
    <property type="entry name" value="D_Cys_desulfhydr"/>
    <property type="match status" value="1"/>
</dbReference>
<dbReference type="FunFam" id="3.40.50.1100:FF:000017">
    <property type="entry name" value="D-cysteine desulfhydrase"/>
    <property type="match status" value="1"/>
</dbReference>
<evidence type="ECO:0000256" key="1">
    <source>
        <dbReference type="ARBA" id="ARBA00001933"/>
    </source>
</evidence>
<dbReference type="InterPro" id="IPR001926">
    <property type="entry name" value="TrpB-like_PALP"/>
</dbReference>
<evidence type="ECO:0000256" key="3">
    <source>
        <dbReference type="ARBA" id="ARBA00022898"/>
    </source>
</evidence>
<sequence length="328" mass="35028">MSLQNLTRFPRLEFIGAPTPLEFLPRLSDHLGREIFIKRDDVTPMAMGGNKLRKLEFLAADALREGADTLVTAGAIQSNHVRQTAAVAAKLGLHCVALLENPINTRAENYLTNGNRLLLDLFNTQVEMCDALTDPTAQLDELATRLELQGFRPYVIPVGGSNALGALGYVESALEIAQQCEDVVDLSAIVVASGSAGTHAGLAVGLEQLLPDVSLIGVTVSRTVAEQKPKVVALQQAIAGSLELEAKADIHLWDDYFAPGYGTPNEAGMEAVKLLASLEGILLDPVYTGKAMAGLIDGISQKRFRDDGAILFVHTGGAPALFAYHPHI</sequence>
<comment type="catalytic activity">
    <reaction evidence="5">
        <text>D-cysteine + H2O = hydrogen sulfide + pyruvate + NH4(+) + H(+)</text>
        <dbReference type="Rhea" id="RHEA:11268"/>
        <dbReference type="ChEBI" id="CHEBI:15361"/>
        <dbReference type="ChEBI" id="CHEBI:15377"/>
        <dbReference type="ChEBI" id="CHEBI:15378"/>
        <dbReference type="ChEBI" id="CHEBI:28938"/>
        <dbReference type="ChEBI" id="CHEBI:29919"/>
        <dbReference type="ChEBI" id="CHEBI:35236"/>
        <dbReference type="EC" id="4.4.1.15"/>
    </reaction>
</comment>
<feature type="domain" description="Tryptophan synthase beta chain-like PALP" evidence="8">
    <location>
        <begin position="16"/>
        <end position="316"/>
    </location>
</feature>
<comment type="similarity">
    <text evidence="2 5">Belongs to the ACC deaminase/D-cysteine desulfhydrase family.</text>
</comment>
<dbReference type="PANTHER" id="PTHR43780:SF2">
    <property type="entry name" value="1-AMINOCYCLOPROPANE-1-CARBOXYLATE DEAMINASE-RELATED"/>
    <property type="match status" value="1"/>
</dbReference>
<evidence type="ECO:0000259" key="8">
    <source>
        <dbReference type="Pfam" id="PF00291"/>
    </source>
</evidence>
<evidence type="ECO:0000313" key="9">
    <source>
        <dbReference type="EMBL" id="KNC94814.1"/>
    </source>
</evidence>
<reference evidence="9 10" key="1">
    <citation type="journal article" date="2015" name="Appl. Environ. Microbiol.">
        <title>The Enterobacterium Trabulsiella odontotermitis Presents Novel Adaptations Related to Its Association with Fungus-Growing Termites.</title>
        <authorList>
            <person name="Sapountzis P."/>
            <person name="Gruntjes T."/>
            <person name="Otani S."/>
            <person name="Estevez J."/>
            <person name="da Costa R.R."/>
            <person name="Plunkett G.3rd."/>
            <person name="Perna N.T."/>
            <person name="Poulsen M."/>
        </authorList>
    </citation>
    <scope>NUCLEOTIDE SEQUENCE [LARGE SCALE GENOMIC DNA]</scope>
    <source>
        <strain evidence="9 10">12</strain>
    </source>
</reference>
<comment type="function">
    <text evidence="5">Catalyzes the alpha,beta-elimination reaction of D-cysteine and of several D-cysteine derivatives. It could be a defense mechanism against D-cysteine.</text>
</comment>
<dbReference type="Proteomes" id="UP000037393">
    <property type="component" value="Unassembled WGS sequence"/>
</dbReference>
<dbReference type="InterPro" id="IPR036052">
    <property type="entry name" value="TrpB-like_PALP_sf"/>
</dbReference>
<dbReference type="NCBIfam" id="NF003029">
    <property type="entry name" value="PRK03910.1-1"/>
    <property type="match status" value="1"/>
</dbReference>
<keyword evidence="10" id="KW-1185">Reference proteome</keyword>
<evidence type="ECO:0000256" key="6">
    <source>
        <dbReference type="PIRSR" id="PIRSR006278-1"/>
    </source>
</evidence>
<dbReference type="PIRSF" id="PIRSF006278">
    <property type="entry name" value="ACCD_DCysDesulf"/>
    <property type="match status" value="1"/>
</dbReference>
<dbReference type="GO" id="GO:0046416">
    <property type="term" value="P:D-amino acid metabolic process"/>
    <property type="evidence" value="ECO:0007669"/>
    <property type="project" value="UniProtKB-UniRule"/>
</dbReference>
<protein>
    <recommendedName>
        <fullName evidence="5">D-cysteine desulfhydrase</fullName>
        <ecNumber evidence="5">4.4.1.15</ecNumber>
    </recommendedName>
</protein>
<dbReference type="EMBL" id="JNGI01000019">
    <property type="protein sequence ID" value="KNC94814.1"/>
    <property type="molecule type" value="Genomic_DNA"/>
</dbReference>
<dbReference type="NCBIfam" id="NF003030">
    <property type="entry name" value="PRK03910.1-3"/>
    <property type="match status" value="1"/>
</dbReference>
<evidence type="ECO:0000256" key="4">
    <source>
        <dbReference type="ARBA" id="ARBA00023239"/>
    </source>
</evidence>
<feature type="modified residue" description="N6-(pyridoxal phosphate)lysine" evidence="5 7">
    <location>
        <position position="51"/>
    </location>
</feature>
<evidence type="ECO:0000256" key="7">
    <source>
        <dbReference type="PIRSR" id="PIRSR006278-2"/>
    </source>
</evidence>
<dbReference type="PATRIC" id="fig|379893.4.peg.2511"/>
<dbReference type="NCBIfam" id="NF003032">
    <property type="entry name" value="PRK03910.1-5"/>
    <property type="match status" value="1"/>
</dbReference>
<keyword evidence="3 5" id="KW-0663">Pyridoxal phosphate</keyword>
<proteinExistence type="inferred from homology"/>
<dbReference type="CDD" id="cd06449">
    <property type="entry name" value="ACCD"/>
    <property type="match status" value="1"/>
</dbReference>
<name>A0A0L0H1E0_9ENTR</name>
<dbReference type="GO" id="GO:0019148">
    <property type="term" value="F:D-cysteine desulfhydrase activity"/>
    <property type="evidence" value="ECO:0007669"/>
    <property type="project" value="UniProtKB-UniRule"/>
</dbReference>
<evidence type="ECO:0000256" key="2">
    <source>
        <dbReference type="ARBA" id="ARBA00008639"/>
    </source>
</evidence>
<dbReference type="EC" id="4.4.1.15" evidence="5"/>
<dbReference type="STRING" id="379893.GCA_001297775_01127"/>
<dbReference type="AlphaFoldDB" id="A0A0L0H1E0"/>
<evidence type="ECO:0000313" key="10">
    <source>
        <dbReference type="Proteomes" id="UP000037393"/>
    </source>
</evidence>
<dbReference type="Pfam" id="PF00291">
    <property type="entry name" value="PALP"/>
    <property type="match status" value="1"/>
</dbReference>
<comment type="subunit">
    <text evidence="5">Homodimer.</text>
</comment>
<gene>
    <name evidence="5" type="primary">dcyD</name>
    <name evidence="9" type="ORF">GM31_12360</name>
</gene>
<feature type="active site" description="Nucleophile" evidence="6">
    <location>
        <position position="78"/>
    </location>
</feature>
<comment type="cofactor">
    <cofactor evidence="1 5">
        <name>pyridoxal 5'-phosphate</name>
        <dbReference type="ChEBI" id="CHEBI:597326"/>
    </cofactor>
</comment>
<accession>A0A0L0H1E0</accession>
<dbReference type="SUPFAM" id="SSF53686">
    <property type="entry name" value="Tryptophan synthase beta subunit-like PLP-dependent enzymes"/>
    <property type="match status" value="1"/>
</dbReference>
<dbReference type="InterPro" id="IPR023702">
    <property type="entry name" value="D_Cys_desulphydr_bac"/>
</dbReference>
<dbReference type="OrthoDB" id="9801249at2"/>
<dbReference type="InterPro" id="IPR005966">
    <property type="entry name" value="D-Cys_desShydrase"/>
</dbReference>
<dbReference type="NCBIfam" id="TIGR01275">
    <property type="entry name" value="ACC_deam_rel"/>
    <property type="match status" value="1"/>
</dbReference>
<organism evidence="9 10">
    <name type="scientific">Trabulsiella odontotermitis</name>
    <dbReference type="NCBI Taxonomy" id="379893"/>
    <lineage>
        <taxon>Bacteria</taxon>
        <taxon>Pseudomonadati</taxon>
        <taxon>Pseudomonadota</taxon>
        <taxon>Gammaproteobacteria</taxon>
        <taxon>Enterobacterales</taxon>
        <taxon>Enterobacteriaceae</taxon>
        <taxon>Trabulsiella</taxon>
    </lineage>
</organism>
<dbReference type="RefSeq" id="WP_049856190.1">
    <property type="nucleotide sequence ID" value="NZ_JNGI01000019.1"/>
</dbReference>
<dbReference type="PANTHER" id="PTHR43780">
    <property type="entry name" value="1-AMINOCYCLOPROPANE-1-CARBOXYLATE DEAMINASE-RELATED"/>
    <property type="match status" value="1"/>
</dbReference>
<dbReference type="InterPro" id="IPR027278">
    <property type="entry name" value="ACCD_DCysDesulf"/>
</dbReference>